<feature type="transmembrane region" description="Helical" evidence="9">
    <location>
        <begin position="367"/>
        <end position="390"/>
    </location>
</feature>
<dbReference type="GO" id="GO:0005886">
    <property type="term" value="C:plasma membrane"/>
    <property type="evidence" value="ECO:0007669"/>
    <property type="project" value="UniProtKB-SubCell"/>
</dbReference>
<feature type="transmembrane region" description="Helical" evidence="9">
    <location>
        <begin position="254"/>
        <end position="280"/>
    </location>
</feature>
<feature type="transmembrane region" description="Helical" evidence="9">
    <location>
        <begin position="310"/>
        <end position="333"/>
    </location>
</feature>
<dbReference type="InterPro" id="IPR004685">
    <property type="entry name" value="Brnchd-chn_aa_trnsp_Livcs"/>
</dbReference>
<evidence type="ECO:0000256" key="7">
    <source>
        <dbReference type="ARBA" id="ARBA00022989"/>
    </source>
</evidence>
<evidence type="ECO:0000256" key="6">
    <source>
        <dbReference type="ARBA" id="ARBA00022970"/>
    </source>
</evidence>
<dbReference type="PANTHER" id="PTHR30588:SF0">
    <property type="entry name" value="BRANCHED-CHAIN AMINO ACID PERMEASE BRNQ"/>
    <property type="match status" value="1"/>
</dbReference>
<dbReference type="PANTHER" id="PTHR30588">
    <property type="entry name" value="BRANCHED-CHAIN AMINO ACID TRANSPORT SYSTEM 2 CARRIER PROTEIN"/>
    <property type="match status" value="1"/>
</dbReference>
<keyword evidence="7 9" id="KW-1133">Transmembrane helix</keyword>
<dbReference type="GO" id="GO:0015820">
    <property type="term" value="P:L-leucine transport"/>
    <property type="evidence" value="ECO:0007669"/>
    <property type="project" value="TreeGrafter"/>
</dbReference>
<proteinExistence type="inferred from homology"/>
<accession>A0A6N4XQA5</accession>
<dbReference type="GO" id="GO:0015190">
    <property type="term" value="F:L-leucine transmembrane transporter activity"/>
    <property type="evidence" value="ECO:0007669"/>
    <property type="project" value="TreeGrafter"/>
</dbReference>
<evidence type="ECO:0000256" key="2">
    <source>
        <dbReference type="ARBA" id="ARBA00008540"/>
    </source>
</evidence>
<feature type="transmembrane region" description="Helical" evidence="9">
    <location>
        <begin position="345"/>
        <end position="361"/>
    </location>
</feature>
<keyword evidence="8 9" id="KW-0472">Membrane</keyword>
<feature type="transmembrane region" description="Helical" evidence="9">
    <location>
        <begin position="40"/>
        <end position="61"/>
    </location>
</feature>
<feature type="transmembrane region" description="Helical" evidence="9">
    <location>
        <begin position="402"/>
        <end position="421"/>
    </location>
</feature>
<name>A0A6N4XQA5_9FLAO</name>
<protein>
    <submittedName>
        <fullName evidence="10">Branched-chain amino acid transport system 2 carrier protein</fullName>
    </submittedName>
</protein>
<feature type="transmembrane region" description="Helical" evidence="9">
    <location>
        <begin position="150"/>
        <end position="168"/>
    </location>
</feature>
<comment type="subcellular location">
    <subcellularLocation>
        <location evidence="1">Cell membrane</location>
        <topology evidence="1">Multi-pass membrane protein</topology>
    </subcellularLocation>
</comment>
<evidence type="ECO:0000313" key="11">
    <source>
        <dbReference type="Proteomes" id="UP000445309"/>
    </source>
</evidence>
<evidence type="ECO:0000256" key="3">
    <source>
        <dbReference type="ARBA" id="ARBA00022448"/>
    </source>
</evidence>
<evidence type="ECO:0000256" key="9">
    <source>
        <dbReference type="SAM" id="Phobius"/>
    </source>
</evidence>
<dbReference type="EMBL" id="CACVBY010000003">
    <property type="protein sequence ID" value="CAA7385962.1"/>
    <property type="molecule type" value="Genomic_DNA"/>
</dbReference>
<dbReference type="Proteomes" id="UP000445309">
    <property type="component" value="Unassembled WGS sequence"/>
</dbReference>
<dbReference type="AlphaFoldDB" id="A0A6N4XQA5"/>
<evidence type="ECO:0000256" key="4">
    <source>
        <dbReference type="ARBA" id="ARBA00022475"/>
    </source>
</evidence>
<evidence type="ECO:0000256" key="1">
    <source>
        <dbReference type="ARBA" id="ARBA00004651"/>
    </source>
</evidence>
<dbReference type="GO" id="GO:0015188">
    <property type="term" value="F:L-isoleucine transmembrane transporter activity"/>
    <property type="evidence" value="ECO:0007669"/>
    <property type="project" value="TreeGrafter"/>
</dbReference>
<evidence type="ECO:0000256" key="8">
    <source>
        <dbReference type="ARBA" id="ARBA00023136"/>
    </source>
</evidence>
<organism evidence="10 11">
    <name type="scientific">Chryseobacterium fistulae</name>
    <dbReference type="NCBI Taxonomy" id="2675058"/>
    <lineage>
        <taxon>Bacteria</taxon>
        <taxon>Pseudomonadati</taxon>
        <taxon>Bacteroidota</taxon>
        <taxon>Flavobacteriia</taxon>
        <taxon>Flavobacteriales</taxon>
        <taxon>Weeksellaceae</taxon>
        <taxon>Chryseobacterium group</taxon>
        <taxon>Chryseobacterium</taxon>
    </lineage>
</organism>
<feature type="transmembrane region" description="Helical" evidence="9">
    <location>
        <begin position="73"/>
        <end position="100"/>
    </location>
</feature>
<gene>
    <name evidence="10" type="primary">brnQ</name>
    <name evidence="10" type="ORF">CHRY9393_00251</name>
</gene>
<keyword evidence="5 9" id="KW-0812">Transmembrane</keyword>
<feature type="transmembrane region" description="Helical" evidence="9">
    <location>
        <begin position="112"/>
        <end position="130"/>
    </location>
</feature>
<evidence type="ECO:0000256" key="5">
    <source>
        <dbReference type="ARBA" id="ARBA00022692"/>
    </source>
</evidence>
<feature type="transmembrane region" description="Helical" evidence="9">
    <location>
        <begin position="441"/>
        <end position="459"/>
    </location>
</feature>
<dbReference type="NCBIfam" id="TIGR00796">
    <property type="entry name" value="livcs"/>
    <property type="match status" value="1"/>
</dbReference>
<comment type="similarity">
    <text evidence="2">Belongs to the branched chain amino acid transporter family.</text>
</comment>
<reference evidence="10 11" key="1">
    <citation type="submission" date="2020-01" db="EMBL/GenBank/DDBJ databases">
        <authorList>
            <person name="Rodrigo-Torres L."/>
            <person name="Arahal R. D."/>
            <person name="Lucena T."/>
        </authorList>
    </citation>
    <scope>NUCLEOTIDE SEQUENCE [LARGE SCALE GENOMIC DNA]</scope>
    <source>
        <strain evidence="10 11">CECT 9393</strain>
    </source>
</reference>
<dbReference type="Pfam" id="PF05525">
    <property type="entry name" value="Branch_AA_trans"/>
    <property type="match status" value="1"/>
</dbReference>
<feature type="transmembrane region" description="Helical" evidence="9">
    <location>
        <begin position="222"/>
        <end position="242"/>
    </location>
</feature>
<keyword evidence="3" id="KW-0813">Transport</keyword>
<dbReference type="GO" id="GO:0015818">
    <property type="term" value="P:isoleucine transport"/>
    <property type="evidence" value="ECO:0007669"/>
    <property type="project" value="TreeGrafter"/>
</dbReference>
<keyword evidence="4" id="KW-1003">Cell membrane</keyword>
<keyword evidence="6" id="KW-0029">Amino-acid transport</keyword>
<keyword evidence="11" id="KW-1185">Reference proteome</keyword>
<feature type="transmembrane region" description="Helical" evidence="9">
    <location>
        <begin position="180"/>
        <end position="202"/>
    </location>
</feature>
<evidence type="ECO:0000313" key="10">
    <source>
        <dbReference type="EMBL" id="CAA7385962.1"/>
    </source>
</evidence>
<sequence>MLLCVKIQQFIKILFFINLHSETHFCAYHKRNPVMKNNNYTIITLGFALFAMFFGAGNLILPPFIGIKSGSEFFYAIIGFIITGIIFPLISLIAVVQIGHNFTDIGKRVNKNMITLLAFIIIWFIGPLIAIPRTGATTFEIGLQPIFPEISPIISAAIFFGITGFLAISPSKIVDIIGKYLTPVIILLLLILIIVGIVNVSHAPEVSSLSRVDSFALGFHEGYQTMDVLGAVIFAGIIITTITEKGFTQVNQRVKMTIMAGLIAAFCLLIIYGGLVYLGATSGYPVTDDLSRSKLLLHISNSILGKSGTYIISLAIALACLTTAIALTSAFATFMEKITNGISSYKINVIFCCLLSAILSVKGVDEIINYAGILLGFVYPIVFTLIIYLIFFEKMIKSKAPYVAAVITSALVSSLSIFQHYGIAESFITSVKDSLPLVKHSMEWILPSFVVFITTSFFSKKRA</sequence>
<dbReference type="GO" id="GO:0005304">
    <property type="term" value="F:L-valine transmembrane transporter activity"/>
    <property type="evidence" value="ECO:0007669"/>
    <property type="project" value="TreeGrafter"/>
</dbReference>